<comment type="caution">
    <text evidence="11">The sequence shown here is derived from an EMBL/GenBank/DDBJ whole genome shotgun (WGS) entry which is preliminary data.</text>
</comment>
<dbReference type="Gene3D" id="1.10.375.10">
    <property type="entry name" value="Human Immunodeficiency Virus Type 1 Capsid Protein"/>
    <property type="match status" value="1"/>
</dbReference>
<dbReference type="GO" id="GO:0043565">
    <property type="term" value="F:sequence-specific DNA binding"/>
    <property type="evidence" value="ECO:0007669"/>
    <property type="project" value="InterPro"/>
</dbReference>
<evidence type="ECO:0000256" key="8">
    <source>
        <dbReference type="ARBA" id="ARBA00023242"/>
    </source>
</evidence>
<evidence type="ECO:0000256" key="3">
    <source>
        <dbReference type="ARBA" id="ARBA00022833"/>
    </source>
</evidence>
<feature type="region of interest" description="Disordered" evidence="9">
    <location>
        <begin position="145"/>
        <end position="167"/>
    </location>
</feature>
<dbReference type="PROSITE" id="PS51030">
    <property type="entry name" value="NUCLEAR_REC_DBD_2"/>
    <property type="match status" value="1"/>
</dbReference>
<reference evidence="11 12" key="1">
    <citation type="submission" date="2018-07" db="EMBL/GenBank/DDBJ databases">
        <title>A high quality draft genome assembly of the barn swallow (H. rustica rustica).</title>
        <authorList>
            <person name="Formenti G."/>
            <person name="Chiara M."/>
            <person name="Poveda L."/>
            <person name="Francoijs K.-J."/>
            <person name="Bonisoli-Alquati A."/>
            <person name="Canova L."/>
            <person name="Gianfranceschi L."/>
            <person name="Horner D.S."/>
            <person name="Saino N."/>
        </authorList>
    </citation>
    <scope>NUCLEOTIDE SEQUENCE [LARGE SCALE GENOMIC DNA]</scope>
    <source>
        <strain evidence="11">Chelidonia</strain>
        <tissue evidence="11">Blood</tissue>
    </source>
</reference>
<evidence type="ECO:0000256" key="1">
    <source>
        <dbReference type="ARBA" id="ARBA00022723"/>
    </source>
</evidence>
<evidence type="ECO:0000259" key="10">
    <source>
        <dbReference type="PROSITE" id="PS51030"/>
    </source>
</evidence>
<dbReference type="GO" id="GO:0003700">
    <property type="term" value="F:DNA-binding transcription factor activity"/>
    <property type="evidence" value="ECO:0007669"/>
    <property type="project" value="InterPro"/>
</dbReference>
<sequence>MPAVRKATKNSHLLFPGILLETGHDHVLPIDYYFSPQKICLICGDEASECHYGALTCGSCKVFFKWAAEGKQKYLCASQNECTIDKFRRKICPSCHLRKCYEAGMTLRGMAKVPSWVPALHLVHEQSKGVAEKLCDASKSLVPVPQEKEKEMKQDEVKPQKQVDPEKDEAAAKLQTQQSILVSDKTQIPGARVFCATDWTKIRKKALKGETLQIGSRSVAMPVTYDAQNANPRWERLDHEVIKDLIKAIHDNGLGSPYFKQLLKGTFNIYDLPPFDLKSLASMILTNSQFII</sequence>
<evidence type="ECO:0000313" key="12">
    <source>
        <dbReference type="Proteomes" id="UP000269221"/>
    </source>
</evidence>
<dbReference type="InterPro" id="IPR008919">
    <property type="entry name" value="Retrov_capsid_N"/>
</dbReference>
<dbReference type="GO" id="GO:0016032">
    <property type="term" value="P:viral process"/>
    <property type="evidence" value="ECO:0007669"/>
    <property type="project" value="InterPro"/>
</dbReference>
<dbReference type="Pfam" id="PF00607">
    <property type="entry name" value="Gag_p24"/>
    <property type="match status" value="1"/>
</dbReference>
<dbReference type="Gene3D" id="3.30.50.10">
    <property type="entry name" value="Erythroid Transcription Factor GATA-1, subunit A"/>
    <property type="match status" value="1"/>
</dbReference>
<accession>A0A3M0L9P9</accession>
<dbReference type="PRINTS" id="PR00047">
    <property type="entry name" value="STROIDFINGER"/>
</dbReference>
<keyword evidence="8" id="KW-0539">Nucleus</keyword>
<dbReference type="OrthoDB" id="9222821at2759"/>
<dbReference type="PANTHER" id="PTHR48092">
    <property type="entry name" value="KNIRPS-RELATED PROTEIN-RELATED"/>
    <property type="match status" value="1"/>
</dbReference>
<feature type="compositionally biased region" description="Basic and acidic residues" evidence="9">
    <location>
        <begin position="146"/>
        <end position="167"/>
    </location>
</feature>
<evidence type="ECO:0000256" key="4">
    <source>
        <dbReference type="ARBA" id="ARBA00023015"/>
    </source>
</evidence>
<keyword evidence="7" id="KW-0675">Receptor</keyword>
<dbReference type="InterPro" id="IPR001628">
    <property type="entry name" value="Znf_hrmn_rcpt"/>
</dbReference>
<proteinExistence type="predicted"/>
<evidence type="ECO:0000256" key="6">
    <source>
        <dbReference type="ARBA" id="ARBA00023163"/>
    </source>
</evidence>
<keyword evidence="4" id="KW-0805">Transcription regulation</keyword>
<dbReference type="Pfam" id="PF00105">
    <property type="entry name" value="zf-C4"/>
    <property type="match status" value="1"/>
</dbReference>
<name>A0A3M0L9P9_HIRRU</name>
<dbReference type="SMART" id="SM00399">
    <property type="entry name" value="ZnF_C4"/>
    <property type="match status" value="1"/>
</dbReference>
<dbReference type="EMBL" id="QRBI01000093">
    <property type="protein sequence ID" value="RMC22095.1"/>
    <property type="molecule type" value="Genomic_DNA"/>
</dbReference>
<protein>
    <recommendedName>
        <fullName evidence="10">Nuclear receptor domain-containing protein</fullName>
    </recommendedName>
</protein>
<dbReference type="AlphaFoldDB" id="A0A3M0L9P9"/>
<keyword evidence="2" id="KW-0863">Zinc-finger</keyword>
<gene>
    <name evidence="11" type="ORF">DUI87_02967</name>
</gene>
<keyword evidence="3" id="KW-0862">Zinc</keyword>
<keyword evidence="1" id="KW-0479">Metal-binding</keyword>
<keyword evidence="12" id="KW-1185">Reference proteome</keyword>
<dbReference type="Proteomes" id="UP000269221">
    <property type="component" value="Unassembled WGS sequence"/>
</dbReference>
<organism evidence="11 12">
    <name type="scientific">Hirundo rustica rustica</name>
    <dbReference type="NCBI Taxonomy" id="333673"/>
    <lineage>
        <taxon>Eukaryota</taxon>
        <taxon>Metazoa</taxon>
        <taxon>Chordata</taxon>
        <taxon>Craniata</taxon>
        <taxon>Vertebrata</taxon>
        <taxon>Euteleostomi</taxon>
        <taxon>Archelosauria</taxon>
        <taxon>Archosauria</taxon>
        <taxon>Dinosauria</taxon>
        <taxon>Saurischia</taxon>
        <taxon>Theropoda</taxon>
        <taxon>Coelurosauria</taxon>
        <taxon>Aves</taxon>
        <taxon>Neognathae</taxon>
        <taxon>Neoaves</taxon>
        <taxon>Telluraves</taxon>
        <taxon>Australaves</taxon>
        <taxon>Passeriformes</taxon>
        <taxon>Sylvioidea</taxon>
        <taxon>Hirundinidae</taxon>
        <taxon>Hirundo</taxon>
    </lineage>
</organism>
<evidence type="ECO:0000313" key="11">
    <source>
        <dbReference type="EMBL" id="RMC22095.1"/>
    </source>
</evidence>
<dbReference type="GO" id="GO:0008270">
    <property type="term" value="F:zinc ion binding"/>
    <property type="evidence" value="ECO:0007669"/>
    <property type="project" value="UniProtKB-KW"/>
</dbReference>
<dbReference type="SUPFAM" id="SSF47943">
    <property type="entry name" value="Retrovirus capsid protein, N-terminal core domain"/>
    <property type="match status" value="1"/>
</dbReference>
<feature type="domain" description="Nuclear receptor" evidence="10">
    <location>
        <begin position="37"/>
        <end position="112"/>
    </location>
</feature>
<evidence type="ECO:0000256" key="7">
    <source>
        <dbReference type="ARBA" id="ARBA00023170"/>
    </source>
</evidence>
<keyword evidence="6" id="KW-0804">Transcription</keyword>
<dbReference type="SUPFAM" id="SSF57716">
    <property type="entry name" value="Glucocorticoid receptor-like (DNA-binding domain)"/>
    <property type="match status" value="1"/>
</dbReference>
<dbReference type="STRING" id="333673.A0A3M0L9P9"/>
<evidence type="ECO:0000256" key="5">
    <source>
        <dbReference type="ARBA" id="ARBA00023125"/>
    </source>
</evidence>
<dbReference type="InterPro" id="IPR013088">
    <property type="entry name" value="Znf_NHR/GATA"/>
</dbReference>
<dbReference type="InterPro" id="IPR050200">
    <property type="entry name" value="Nuclear_hormone_rcpt_NR3"/>
</dbReference>
<evidence type="ECO:0000256" key="9">
    <source>
        <dbReference type="SAM" id="MobiDB-lite"/>
    </source>
</evidence>
<evidence type="ECO:0000256" key="2">
    <source>
        <dbReference type="ARBA" id="ARBA00022771"/>
    </source>
</evidence>
<keyword evidence="5" id="KW-0238">DNA-binding</keyword>